<protein>
    <submittedName>
        <fullName evidence="4">Glycosyltransferase involved in cell wall bisynthesis</fullName>
    </submittedName>
</protein>
<dbReference type="Proteomes" id="UP000199475">
    <property type="component" value="Unassembled WGS sequence"/>
</dbReference>
<dbReference type="Gene3D" id="3.40.50.2000">
    <property type="entry name" value="Glycogen Phosphorylase B"/>
    <property type="match status" value="2"/>
</dbReference>
<accession>A0A1G9J9S4</accession>
<dbReference type="EMBL" id="FNGP01000002">
    <property type="protein sequence ID" value="SDL34357.1"/>
    <property type="molecule type" value="Genomic_DNA"/>
</dbReference>
<dbReference type="Pfam" id="PF13439">
    <property type="entry name" value="Glyco_transf_4"/>
    <property type="match status" value="1"/>
</dbReference>
<dbReference type="SUPFAM" id="SSF53756">
    <property type="entry name" value="UDP-Glycosyltransferase/glycogen phosphorylase"/>
    <property type="match status" value="1"/>
</dbReference>
<gene>
    <name evidence="4" type="ORF">SAMN04488242_1126</name>
</gene>
<evidence type="ECO:0000256" key="2">
    <source>
        <dbReference type="ARBA" id="ARBA00022679"/>
    </source>
</evidence>
<sequence length="382" mass="41171">MRVAYICADPGIPVFGTKGASVHVQEIVRAWRARGAEVHVYCTRLGDHRPHDLEDVAVTVMPVGKGRGATDEERTADREQQVADVSRRLARAAIADEVDVVYERFSLFSVAMSLVAQRLDVPAYLEVNAPLVEEQRDHRILVDEAWARGALRAQLHAATRVAAVSRPVADWCLAQAGDPELAARVVVAPNGVNVDRIAPVVPGTEPTVLFVGTLKPWHGTEHLIRAAALAGRRWRLRIVGDGPQGSALRDLADSLGVAVDFVGAVPPEGIPAAMAGAWVAAAPYPEQRDQYFSPLKVFEYSAAALPVVASRVGQIPTIVRDGETGLLVEPSRPDQLAAAIDRLVADAATARRMGAAGRELMTGRHTWEKVLARTIEGEHARV</sequence>
<dbReference type="InterPro" id="IPR028098">
    <property type="entry name" value="Glyco_trans_4-like_N"/>
</dbReference>
<dbReference type="GO" id="GO:0016757">
    <property type="term" value="F:glycosyltransferase activity"/>
    <property type="evidence" value="ECO:0007669"/>
    <property type="project" value="UniProtKB-KW"/>
</dbReference>
<proteinExistence type="predicted"/>
<dbReference type="PANTHER" id="PTHR12526">
    <property type="entry name" value="GLYCOSYLTRANSFERASE"/>
    <property type="match status" value="1"/>
</dbReference>
<keyword evidence="5" id="KW-1185">Reference proteome</keyword>
<evidence type="ECO:0000259" key="3">
    <source>
        <dbReference type="Pfam" id="PF13439"/>
    </source>
</evidence>
<dbReference type="RefSeq" id="WP_093249804.1">
    <property type="nucleotide sequence ID" value="NZ_FNGP01000002.1"/>
</dbReference>
<feature type="domain" description="Glycosyltransferase subfamily 4-like N-terminal" evidence="3">
    <location>
        <begin position="19"/>
        <end position="196"/>
    </location>
</feature>
<keyword evidence="1" id="KW-0328">Glycosyltransferase</keyword>
<dbReference type="AlphaFoldDB" id="A0A1G9J9S4"/>
<dbReference type="Pfam" id="PF13692">
    <property type="entry name" value="Glyco_trans_1_4"/>
    <property type="match status" value="1"/>
</dbReference>
<dbReference type="STRING" id="686624.SAMN04488242_1126"/>
<evidence type="ECO:0000256" key="1">
    <source>
        <dbReference type="ARBA" id="ARBA00022676"/>
    </source>
</evidence>
<organism evidence="4 5">
    <name type="scientific">Tessaracoccus oleiagri</name>
    <dbReference type="NCBI Taxonomy" id="686624"/>
    <lineage>
        <taxon>Bacteria</taxon>
        <taxon>Bacillati</taxon>
        <taxon>Actinomycetota</taxon>
        <taxon>Actinomycetes</taxon>
        <taxon>Propionibacteriales</taxon>
        <taxon>Propionibacteriaceae</taxon>
        <taxon>Tessaracoccus</taxon>
    </lineage>
</organism>
<dbReference type="PANTHER" id="PTHR12526:SF510">
    <property type="entry name" value="D-INOSITOL 3-PHOSPHATE GLYCOSYLTRANSFERASE"/>
    <property type="match status" value="1"/>
</dbReference>
<evidence type="ECO:0000313" key="5">
    <source>
        <dbReference type="Proteomes" id="UP000199475"/>
    </source>
</evidence>
<dbReference type="CDD" id="cd03801">
    <property type="entry name" value="GT4_PimA-like"/>
    <property type="match status" value="1"/>
</dbReference>
<dbReference type="OrthoDB" id="9790710at2"/>
<keyword evidence="2 4" id="KW-0808">Transferase</keyword>
<name>A0A1G9J9S4_9ACTN</name>
<evidence type="ECO:0000313" key="4">
    <source>
        <dbReference type="EMBL" id="SDL34357.1"/>
    </source>
</evidence>
<reference evidence="4 5" key="1">
    <citation type="submission" date="2016-10" db="EMBL/GenBank/DDBJ databases">
        <authorList>
            <person name="de Groot N.N."/>
        </authorList>
    </citation>
    <scope>NUCLEOTIDE SEQUENCE [LARGE SCALE GENOMIC DNA]</scope>
    <source>
        <strain evidence="4 5">CGMCC 1.9159</strain>
    </source>
</reference>